<accession>A0A0V1AH59</accession>
<reference evidence="4 5" key="1">
    <citation type="submission" date="2015-01" db="EMBL/GenBank/DDBJ databases">
        <title>Evolution of Trichinella species and genotypes.</title>
        <authorList>
            <person name="Korhonen P.K."/>
            <person name="Edoardo P."/>
            <person name="Giuseppe L.R."/>
            <person name="Gasser R.B."/>
        </authorList>
    </citation>
    <scope>NUCLEOTIDE SEQUENCE [LARGE SCALE GENOMIC DNA]</scope>
    <source>
        <strain evidence="4">ISS2496</strain>
    </source>
</reference>
<dbReference type="GO" id="GO:0000149">
    <property type="term" value="F:SNARE binding"/>
    <property type="evidence" value="ECO:0007669"/>
    <property type="project" value="TreeGrafter"/>
</dbReference>
<dbReference type="GO" id="GO:0001786">
    <property type="term" value="F:phosphatidylserine binding"/>
    <property type="evidence" value="ECO:0007669"/>
    <property type="project" value="TreeGrafter"/>
</dbReference>
<dbReference type="Gene3D" id="2.60.40.150">
    <property type="entry name" value="C2 domain"/>
    <property type="match status" value="2"/>
</dbReference>
<keyword evidence="2" id="KW-1133">Transmembrane helix</keyword>
<name>A0A0V1AH59_9BILA</name>
<evidence type="ECO:0000313" key="4">
    <source>
        <dbReference type="EMBL" id="KRY23676.1"/>
    </source>
</evidence>
<sequence length="517" mass="59234">MEGLLPYFIYSILSLACIASIITFLIQRIYSKKKDEDYLFGSHNMARQSIKHGRLTSVKIPSMQIHVAPPISLNEASRRDSSDIGEQTQGRSSLRDSTSSSSDGNFVVVVVDYNNEEQSRNQIYHHSNVSADRMLMQNTHLLVLVVVVVVFALDSVMIFALSTRPIYANVKYPKSKIDLSCLVESILFQFLFRGLLASTSTSSEDDTTQNTKWRVWFQIHYKDVDGCLEVAIFRVKAVNGQPESVPTKLSENFFFVVCVLPEESTKVQTRTCSVHESAAFHDTVYLKISKNDFYDRAIRISMYKVNDVKQRMCCGHTMVKLGLLDFDRCETYYFCNELDSLSKVVKSSIDLIITFFHMFVRTNYMDILQMTKCRGEMHLSLGYDHKKERLAAQVFAARSLPETSGKFSNTVQSEQKFYMKTIVTVGRRRVKVDCGELCNSLSGIFKCSYSFHIPPRWLQSCSIQFLICEVRNGSERRWGHVVVGSCRYAHGTGLEHWNEMTNQQPKIIEMWHVIRHG</sequence>
<feature type="transmembrane region" description="Helical" evidence="2">
    <location>
        <begin position="6"/>
        <end position="26"/>
    </location>
</feature>
<dbReference type="AlphaFoldDB" id="A0A0V1AH59"/>
<dbReference type="GO" id="GO:0017156">
    <property type="term" value="P:calcium-ion regulated exocytosis"/>
    <property type="evidence" value="ECO:0007669"/>
    <property type="project" value="TreeGrafter"/>
</dbReference>
<comment type="caution">
    <text evidence="4">The sequence shown here is derived from an EMBL/GenBank/DDBJ whole genome shotgun (WGS) entry which is preliminary data.</text>
</comment>
<dbReference type="PANTHER" id="PTHR10024">
    <property type="entry name" value="SYNAPTOTAGMIN"/>
    <property type="match status" value="1"/>
</dbReference>
<keyword evidence="5" id="KW-1185">Reference proteome</keyword>
<dbReference type="InterPro" id="IPR035892">
    <property type="entry name" value="C2_domain_sf"/>
</dbReference>
<dbReference type="GO" id="GO:0070382">
    <property type="term" value="C:exocytic vesicle"/>
    <property type="evidence" value="ECO:0007669"/>
    <property type="project" value="TreeGrafter"/>
</dbReference>
<feature type="region of interest" description="Disordered" evidence="1">
    <location>
        <begin position="76"/>
        <end position="102"/>
    </location>
</feature>
<gene>
    <name evidence="4" type="primary">Syt12</name>
    <name evidence="4" type="ORF">T12_16931</name>
</gene>
<dbReference type="GO" id="GO:0005544">
    <property type="term" value="F:calcium-dependent phospholipid binding"/>
    <property type="evidence" value="ECO:0007669"/>
    <property type="project" value="TreeGrafter"/>
</dbReference>
<evidence type="ECO:0000256" key="1">
    <source>
        <dbReference type="SAM" id="MobiDB-lite"/>
    </source>
</evidence>
<keyword evidence="2" id="KW-0472">Membrane</keyword>
<feature type="domain" description="C2" evidence="3">
    <location>
        <begin position="389"/>
        <end position="499"/>
    </location>
</feature>
<dbReference type="EMBL" id="JYDQ01000002">
    <property type="protein sequence ID" value="KRY23676.1"/>
    <property type="molecule type" value="Genomic_DNA"/>
</dbReference>
<proteinExistence type="predicted"/>
<dbReference type="Proteomes" id="UP000054783">
    <property type="component" value="Unassembled WGS sequence"/>
</dbReference>
<dbReference type="GO" id="GO:0005886">
    <property type="term" value="C:plasma membrane"/>
    <property type="evidence" value="ECO:0007669"/>
    <property type="project" value="TreeGrafter"/>
</dbReference>
<feature type="transmembrane region" description="Helical" evidence="2">
    <location>
        <begin position="141"/>
        <end position="161"/>
    </location>
</feature>
<protein>
    <submittedName>
        <fullName evidence="4">Synaptotagmin-12</fullName>
    </submittedName>
</protein>
<dbReference type="SUPFAM" id="SSF49562">
    <property type="entry name" value="C2 domain (Calcium/lipid-binding domain, CaLB)"/>
    <property type="match status" value="2"/>
</dbReference>
<dbReference type="Pfam" id="PF00168">
    <property type="entry name" value="C2"/>
    <property type="match status" value="1"/>
</dbReference>
<dbReference type="GO" id="GO:0005509">
    <property type="term" value="F:calcium ion binding"/>
    <property type="evidence" value="ECO:0007669"/>
    <property type="project" value="TreeGrafter"/>
</dbReference>
<dbReference type="GO" id="GO:0030276">
    <property type="term" value="F:clathrin binding"/>
    <property type="evidence" value="ECO:0007669"/>
    <property type="project" value="TreeGrafter"/>
</dbReference>
<dbReference type="STRING" id="990121.A0A0V1AH59"/>
<dbReference type="InterPro" id="IPR000008">
    <property type="entry name" value="C2_dom"/>
</dbReference>
<feature type="compositionally biased region" description="Low complexity" evidence="1">
    <location>
        <begin position="91"/>
        <end position="102"/>
    </location>
</feature>
<dbReference type="OrthoDB" id="5915960at2759"/>
<dbReference type="PANTHER" id="PTHR10024:SF234">
    <property type="entry name" value="SYNAPTOTAGMIN-15-RELATED"/>
    <property type="match status" value="1"/>
</dbReference>
<organism evidence="4 5">
    <name type="scientific">Trichinella patagoniensis</name>
    <dbReference type="NCBI Taxonomy" id="990121"/>
    <lineage>
        <taxon>Eukaryota</taxon>
        <taxon>Metazoa</taxon>
        <taxon>Ecdysozoa</taxon>
        <taxon>Nematoda</taxon>
        <taxon>Enoplea</taxon>
        <taxon>Dorylaimia</taxon>
        <taxon>Trichinellida</taxon>
        <taxon>Trichinellidae</taxon>
        <taxon>Trichinella</taxon>
    </lineage>
</organism>
<evidence type="ECO:0000313" key="5">
    <source>
        <dbReference type="Proteomes" id="UP000054783"/>
    </source>
</evidence>
<evidence type="ECO:0000259" key="3">
    <source>
        <dbReference type="Pfam" id="PF00168"/>
    </source>
</evidence>
<keyword evidence="2" id="KW-0812">Transmembrane</keyword>
<evidence type="ECO:0000256" key="2">
    <source>
        <dbReference type="SAM" id="Phobius"/>
    </source>
</evidence>